<comment type="caution">
    <text evidence="1">The sequence shown here is derived from an EMBL/GenBank/DDBJ whole genome shotgun (WGS) entry which is preliminary data.</text>
</comment>
<dbReference type="Proteomes" id="UP000285405">
    <property type="component" value="Unassembled WGS sequence"/>
</dbReference>
<sequence>MVTSNNNERVKQPLTATVLSNNVGCFKIFGFQAADNSSKMSSSAHKFDQLSQQIKLITADGITPAAILKDELDNWNLYNV</sequence>
<dbReference type="EMBL" id="MCBR01006068">
    <property type="protein sequence ID" value="RKF77830.1"/>
    <property type="molecule type" value="Genomic_DNA"/>
</dbReference>
<dbReference type="AlphaFoldDB" id="A0A420ITH9"/>
<reference evidence="1 2" key="1">
    <citation type="journal article" date="2018" name="BMC Genomics">
        <title>Comparative genome analyses reveal sequence features reflecting distinct modes of host-adaptation between dicot and monocot powdery mildew.</title>
        <authorList>
            <person name="Wu Y."/>
            <person name="Ma X."/>
            <person name="Pan Z."/>
            <person name="Kale S.D."/>
            <person name="Song Y."/>
            <person name="King H."/>
            <person name="Zhang Q."/>
            <person name="Presley C."/>
            <person name="Deng X."/>
            <person name="Wei C.I."/>
            <person name="Xiao S."/>
        </authorList>
    </citation>
    <scope>NUCLEOTIDE SEQUENCE [LARGE SCALE GENOMIC DNA]</scope>
    <source>
        <strain evidence="1">UCSC1</strain>
    </source>
</reference>
<organism evidence="1 2">
    <name type="scientific">Golovinomyces cichoracearum</name>
    <dbReference type="NCBI Taxonomy" id="62708"/>
    <lineage>
        <taxon>Eukaryota</taxon>
        <taxon>Fungi</taxon>
        <taxon>Dikarya</taxon>
        <taxon>Ascomycota</taxon>
        <taxon>Pezizomycotina</taxon>
        <taxon>Leotiomycetes</taxon>
        <taxon>Erysiphales</taxon>
        <taxon>Erysiphaceae</taxon>
        <taxon>Golovinomyces</taxon>
    </lineage>
</organism>
<evidence type="ECO:0000313" key="2">
    <source>
        <dbReference type="Proteomes" id="UP000285405"/>
    </source>
</evidence>
<protein>
    <submittedName>
        <fullName evidence="1">Uncharacterized protein</fullName>
    </submittedName>
</protein>
<gene>
    <name evidence="1" type="ORF">GcC1_060028</name>
</gene>
<evidence type="ECO:0000313" key="1">
    <source>
        <dbReference type="EMBL" id="RKF77830.1"/>
    </source>
</evidence>
<name>A0A420ITH9_9PEZI</name>
<proteinExistence type="predicted"/>
<accession>A0A420ITH9</accession>